<dbReference type="GO" id="GO:0016740">
    <property type="term" value="F:transferase activity"/>
    <property type="evidence" value="ECO:0007669"/>
    <property type="project" value="UniProtKB-KW"/>
</dbReference>
<dbReference type="SUPFAM" id="SSF64307">
    <property type="entry name" value="SirA-like"/>
    <property type="match status" value="1"/>
</dbReference>
<protein>
    <submittedName>
        <fullName evidence="3">TusA-related sulfurtransferase</fullName>
    </submittedName>
</protein>
<keyword evidence="4" id="KW-1185">Reference proteome</keyword>
<evidence type="ECO:0000313" key="3">
    <source>
        <dbReference type="EMBL" id="MBB5185966.1"/>
    </source>
</evidence>
<evidence type="ECO:0000259" key="2">
    <source>
        <dbReference type="PROSITE" id="PS01148"/>
    </source>
</evidence>
<dbReference type="PANTHER" id="PTHR33279">
    <property type="entry name" value="SULFUR CARRIER PROTEIN YEDF-RELATED"/>
    <property type="match status" value="1"/>
</dbReference>
<proteinExistence type="inferred from homology"/>
<reference evidence="3 4" key="1">
    <citation type="submission" date="2020-08" db="EMBL/GenBank/DDBJ databases">
        <title>Genomic Encyclopedia of Type Strains, Phase IV (KMG-IV): sequencing the most valuable type-strain genomes for metagenomic binning, comparative biology and taxonomic classification.</title>
        <authorList>
            <person name="Goeker M."/>
        </authorList>
    </citation>
    <scope>NUCLEOTIDE SEQUENCE [LARGE SCALE GENOMIC DNA]</scope>
    <source>
        <strain evidence="3 4">DSM 25701</strain>
    </source>
</reference>
<evidence type="ECO:0000313" key="4">
    <source>
        <dbReference type="Proteomes" id="UP000536640"/>
    </source>
</evidence>
<evidence type="ECO:0000256" key="1">
    <source>
        <dbReference type="ARBA" id="ARBA00008984"/>
    </source>
</evidence>
<keyword evidence="3" id="KW-0808">Transferase</keyword>
<name>A0A840R079_9GAMM</name>
<sequence length="122" mass="13659">MTSLFIKSAREFLPQTRCWGAAAIPLLGPFRRAGYTSENSISHIEPMTHIDIYLDASGLDCPLPLLKAKQALNRMAAGQVLEVLATDVGSWRDFEVFAKQSGHTLLLSEEQDAGYRYLFRKK</sequence>
<dbReference type="InterPro" id="IPR036868">
    <property type="entry name" value="TusA-like_sf"/>
</dbReference>
<organism evidence="3 4">
    <name type="scientific">Zhongshania antarctica</name>
    <dbReference type="NCBI Taxonomy" id="641702"/>
    <lineage>
        <taxon>Bacteria</taxon>
        <taxon>Pseudomonadati</taxon>
        <taxon>Pseudomonadota</taxon>
        <taxon>Gammaproteobacteria</taxon>
        <taxon>Cellvibrionales</taxon>
        <taxon>Spongiibacteraceae</taxon>
        <taxon>Zhongshania</taxon>
    </lineage>
</organism>
<feature type="domain" description="UPF0033" evidence="2">
    <location>
        <begin position="54"/>
        <end position="78"/>
    </location>
</feature>
<dbReference type="CDD" id="cd00291">
    <property type="entry name" value="SirA_YedF_YeeD"/>
    <property type="match status" value="1"/>
</dbReference>
<dbReference type="Pfam" id="PF01206">
    <property type="entry name" value="TusA"/>
    <property type="match status" value="1"/>
</dbReference>
<dbReference type="InterPro" id="IPR001455">
    <property type="entry name" value="TusA-like"/>
</dbReference>
<dbReference type="Gene3D" id="3.30.110.40">
    <property type="entry name" value="TusA-like domain"/>
    <property type="match status" value="1"/>
</dbReference>
<dbReference type="PROSITE" id="PS01148">
    <property type="entry name" value="UPF0033"/>
    <property type="match status" value="1"/>
</dbReference>
<dbReference type="EMBL" id="JACHHW010000001">
    <property type="protein sequence ID" value="MBB5185966.1"/>
    <property type="molecule type" value="Genomic_DNA"/>
</dbReference>
<comment type="similarity">
    <text evidence="1">Belongs to the sulfur carrier protein TusA family.</text>
</comment>
<dbReference type="AlphaFoldDB" id="A0A840R079"/>
<dbReference type="PANTHER" id="PTHR33279:SF2">
    <property type="entry name" value="SULFUR CARRIER PROTEIN TUSA"/>
    <property type="match status" value="1"/>
</dbReference>
<dbReference type="Proteomes" id="UP000536640">
    <property type="component" value="Unassembled WGS sequence"/>
</dbReference>
<comment type="caution">
    <text evidence="3">The sequence shown here is derived from an EMBL/GenBank/DDBJ whole genome shotgun (WGS) entry which is preliminary data.</text>
</comment>
<accession>A0A840R079</accession>
<gene>
    <name evidence="3" type="ORF">HNQ57_000225</name>
</gene>